<name>A0ABS9NL17_9NEIS</name>
<keyword evidence="4" id="KW-1185">Reference proteome</keyword>
<dbReference type="EMBL" id="JAKOOW010000009">
    <property type="protein sequence ID" value="MCG6503472.1"/>
    <property type="molecule type" value="Genomic_DNA"/>
</dbReference>
<sequence>MDTEPFFLTENEVCQLTGYKQPAKQREHLRRIGIAFTPSASGRPVVCRSTVEGFKNKKQPTAKPQAQWRPAIMKG</sequence>
<dbReference type="InterPro" id="IPR025319">
    <property type="entry name" value="DUF4224"/>
</dbReference>
<dbReference type="RefSeq" id="WP_238745845.1">
    <property type="nucleotide sequence ID" value="NZ_JAKOOW010000009.1"/>
</dbReference>
<dbReference type="Pfam" id="PF13986">
    <property type="entry name" value="DUF4224"/>
    <property type="match status" value="1"/>
</dbReference>
<organism evidence="3 4">
    <name type="scientific">Kingella pumchi</name>
    <dbReference type="NCBI Taxonomy" id="2779506"/>
    <lineage>
        <taxon>Bacteria</taxon>
        <taxon>Pseudomonadati</taxon>
        <taxon>Pseudomonadota</taxon>
        <taxon>Betaproteobacteria</taxon>
        <taxon>Neisseriales</taxon>
        <taxon>Neisseriaceae</taxon>
        <taxon>Kingella</taxon>
    </lineage>
</organism>
<evidence type="ECO:0000259" key="2">
    <source>
        <dbReference type="Pfam" id="PF13986"/>
    </source>
</evidence>
<proteinExistence type="predicted"/>
<evidence type="ECO:0000313" key="4">
    <source>
        <dbReference type="Proteomes" id="UP001298424"/>
    </source>
</evidence>
<dbReference type="Proteomes" id="UP001298424">
    <property type="component" value="Unassembled WGS sequence"/>
</dbReference>
<evidence type="ECO:0000256" key="1">
    <source>
        <dbReference type="SAM" id="MobiDB-lite"/>
    </source>
</evidence>
<evidence type="ECO:0000313" key="3">
    <source>
        <dbReference type="EMBL" id="MCG6503472.1"/>
    </source>
</evidence>
<comment type="caution">
    <text evidence="3">The sequence shown here is derived from an EMBL/GenBank/DDBJ whole genome shotgun (WGS) entry which is preliminary data.</text>
</comment>
<protein>
    <submittedName>
        <fullName evidence="3">DUF4224 domain-containing protein</fullName>
    </submittedName>
</protein>
<feature type="domain" description="DUF4224" evidence="2">
    <location>
        <begin position="7"/>
        <end position="50"/>
    </location>
</feature>
<feature type="region of interest" description="Disordered" evidence="1">
    <location>
        <begin position="56"/>
        <end position="75"/>
    </location>
</feature>
<reference evidence="3 4" key="1">
    <citation type="submission" date="2022-02" db="EMBL/GenBank/DDBJ databases">
        <title>Genome sequence data of Kingella unionensis sp. nov. strain CICC 24913 (CCUG 75125).</title>
        <authorList>
            <person name="Xiao M."/>
        </authorList>
    </citation>
    <scope>NUCLEOTIDE SEQUENCE [LARGE SCALE GENOMIC DNA]</scope>
    <source>
        <strain evidence="3 4">CICC 24913</strain>
    </source>
</reference>
<gene>
    <name evidence="3" type="ORF">MB824_03045</name>
</gene>
<accession>A0ABS9NL17</accession>